<comment type="caution">
    <text evidence="3">The sequence shown here is derived from an EMBL/GenBank/DDBJ whole genome shotgun (WGS) entry which is preliminary data.</text>
</comment>
<dbReference type="Proteomes" id="UP000050909">
    <property type="component" value="Unassembled WGS sequence"/>
</dbReference>
<feature type="region of interest" description="Disordered" evidence="1">
    <location>
        <begin position="385"/>
        <end position="405"/>
    </location>
</feature>
<keyword evidence="4" id="KW-1185">Reference proteome</keyword>
<evidence type="ECO:0000313" key="3">
    <source>
        <dbReference type="EMBL" id="KRK36684.1"/>
    </source>
</evidence>
<dbReference type="EMBL" id="AZCV01000011">
    <property type="protein sequence ID" value="KRK36684.1"/>
    <property type="molecule type" value="Genomic_DNA"/>
</dbReference>
<feature type="domain" description="Replication initiation protein-like C-terminal" evidence="2">
    <location>
        <begin position="131"/>
        <end position="276"/>
    </location>
</feature>
<dbReference type="AlphaFoldDB" id="A0A0R1GRG8"/>
<dbReference type="RefSeq" id="WP_056945773.1">
    <property type="nucleotide sequence ID" value="NZ_AZCV01000011.1"/>
</dbReference>
<proteinExistence type="predicted"/>
<accession>A0A0R1GRG8</accession>
<evidence type="ECO:0000256" key="1">
    <source>
        <dbReference type="SAM" id="MobiDB-lite"/>
    </source>
</evidence>
<sequence length="405" mass="46689">MEPTLLLGIDEFTMVLTVEKSKIDDIGSWPLIALDTIKKFVEMTDIKVIFGKQAQLIGKVPQGYTIGYQFGDNPFYFAIAYHPDNVQMGIVIKFSAYSWSYYCHEWTLVHHSPMNIKQFASLTVSDEFHSRLSRIDFTADFQNVDFTVDDLYRHLTDGTWIVQNADGKKNPSGLSAHEVNKIVETFYVGSKKGNTRLFLRVYDKRREQIEQPSFRYEEALSVESWVRLEAVFKGIYAHQITDSLRNELDDDEPSLKAFIASKLLEKYRFVDAETEEYADLTKMLIRVVEDNEFSRLRLESPRDSELIQSIQYLMFNSGLFTAMYKCDALWGHNSGIELLLRMAAVYLRGRHPPDDAIRWVAIHRKEMEKRTLAELFDEIDANQEAMKKETITTPPTANGDSPAPV</sequence>
<dbReference type="PATRIC" id="fig|1423722.3.peg.625"/>
<name>A0A0R1GRG8_9LACO</name>
<reference evidence="3 4" key="1">
    <citation type="journal article" date="2015" name="Genome Announc.">
        <title>Expanding the biotechnology potential of lactobacilli through comparative genomics of 213 strains and associated genera.</title>
        <authorList>
            <person name="Sun Z."/>
            <person name="Harris H.M."/>
            <person name="McCann A."/>
            <person name="Guo C."/>
            <person name="Argimon S."/>
            <person name="Zhang W."/>
            <person name="Yang X."/>
            <person name="Jeffery I.B."/>
            <person name="Cooney J.C."/>
            <person name="Kagawa T.F."/>
            <person name="Liu W."/>
            <person name="Song Y."/>
            <person name="Salvetti E."/>
            <person name="Wrobel A."/>
            <person name="Rasinkangas P."/>
            <person name="Parkhill J."/>
            <person name="Rea M.C."/>
            <person name="O'Sullivan O."/>
            <person name="Ritari J."/>
            <person name="Douillard F.P."/>
            <person name="Paul Ross R."/>
            <person name="Yang R."/>
            <person name="Briner A.E."/>
            <person name="Felis G.E."/>
            <person name="de Vos W.M."/>
            <person name="Barrangou R."/>
            <person name="Klaenhammer T.R."/>
            <person name="Caufield P.W."/>
            <person name="Cui Y."/>
            <person name="Zhang H."/>
            <person name="O'Toole P.W."/>
        </authorList>
    </citation>
    <scope>NUCLEOTIDE SEQUENCE [LARGE SCALE GENOMIC DNA]</scope>
    <source>
        <strain evidence="3 4">DSM 20534</strain>
    </source>
</reference>
<dbReference type="InterPro" id="IPR003491">
    <property type="entry name" value="REP-like_C"/>
</dbReference>
<protein>
    <recommendedName>
        <fullName evidence="2">Replication initiation protein-like C-terminal domain-containing protein</fullName>
    </recommendedName>
</protein>
<gene>
    <name evidence="3" type="ORF">FC62_GL000614</name>
</gene>
<organism evidence="3 4">
    <name type="scientific">Amylolactobacillus amylotrophicus DSM 20534</name>
    <dbReference type="NCBI Taxonomy" id="1423722"/>
    <lineage>
        <taxon>Bacteria</taxon>
        <taxon>Bacillati</taxon>
        <taxon>Bacillota</taxon>
        <taxon>Bacilli</taxon>
        <taxon>Lactobacillales</taxon>
        <taxon>Lactobacillaceae</taxon>
        <taxon>Amylolactobacillus</taxon>
    </lineage>
</organism>
<evidence type="ECO:0000313" key="4">
    <source>
        <dbReference type="Proteomes" id="UP000050909"/>
    </source>
</evidence>
<dbReference type="Pfam" id="PF02486">
    <property type="entry name" value="Rep_trans"/>
    <property type="match status" value="1"/>
</dbReference>
<evidence type="ECO:0000259" key="2">
    <source>
        <dbReference type="Pfam" id="PF02486"/>
    </source>
</evidence>